<dbReference type="AlphaFoldDB" id="A0AAW2PHY2"/>
<evidence type="ECO:0000256" key="1">
    <source>
        <dbReference type="SAM" id="Coils"/>
    </source>
</evidence>
<dbReference type="GO" id="GO:0015074">
    <property type="term" value="P:DNA integration"/>
    <property type="evidence" value="ECO:0007669"/>
    <property type="project" value="InterPro"/>
</dbReference>
<proteinExistence type="predicted"/>
<evidence type="ECO:0000313" key="3">
    <source>
        <dbReference type="EMBL" id="KAL0355759.1"/>
    </source>
</evidence>
<feature type="domain" description="Integrase catalytic" evidence="2">
    <location>
        <begin position="1"/>
        <end position="84"/>
    </location>
</feature>
<gene>
    <name evidence="3" type="ORF">Sradi_4022800</name>
</gene>
<dbReference type="InterPro" id="IPR012337">
    <property type="entry name" value="RNaseH-like_sf"/>
</dbReference>
<evidence type="ECO:0000259" key="2">
    <source>
        <dbReference type="PROSITE" id="PS50994"/>
    </source>
</evidence>
<organism evidence="3">
    <name type="scientific">Sesamum radiatum</name>
    <name type="common">Black benniseed</name>
    <dbReference type="NCBI Taxonomy" id="300843"/>
    <lineage>
        <taxon>Eukaryota</taxon>
        <taxon>Viridiplantae</taxon>
        <taxon>Streptophyta</taxon>
        <taxon>Embryophyta</taxon>
        <taxon>Tracheophyta</taxon>
        <taxon>Spermatophyta</taxon>
        <taxon>Magnoliopsida</taxon>
        <taxon>eudicotyledons</taxon>
        <taxon>Gunneridae</taxon>
        <taxon>Pentapetalae</taxon>
        <taxon>asterids</taxon>
        <taxon>lamiids</taxon>
        <taxon>Lamiales</taxon>
        <taxon>Pedaliaceae</taxon>
        <taxon>Sesamum</taxon>
    </lineage>
</organism>
<keyword evidence="1" id="KW-0175">Coiled coil</keyword>
<dbReference type="PANTHER" id="PTHR45835">
    <property type="entry name" value="YALI0A06105P"/>
    <property type="match status" value="1"/>
</dbReference>
<accession>A0AAW2PHY2</accession>
<feature type="coiled-coil region" evidence="1">
    <location>
        <begin position="110"/>
        <end position="137"/>
    </location>
</feature>
<dbReference type="GO" id="GO:0003676">
    <property type="term" value="F:nucleic acid binding"/>
    <property type="evidence" value="ECO:0007669"/>
    <property type="project" value="InterPro"/>
</dbReference>
<name>A0AAW2PHY2_SESRA</name>
<dbReference type="SUPFAM" id="SSF53098">
    <property type="entry name" value="Ribonuclease H-like"/>
    <property type="match status" value="1"/>
</dbReference>
<reference evidence="3" key="1">
    <citation type="submission" date="2020-06" db="EMBL/GenBank/DDBJ databases">
        <authorList>
            <person name="Li T."/>
            <person name="Hu X."/>
            <person name="Zhang T."/>
            <person name="Song X."/>
            <person name="Zhang H."/>
            <person name="Dai N."/>
            <person name="Sheng W."/>
            <person name="Hou X."/>
            <person name="Wei L."/>
        </authorList>
    </citation>
    <scope>NUCLEOTIDE SEQUENCE</scope>
    <source>
        <strain evidence="3">G02</strain>
        <tissue evidence="3">Leaf</tissue>
    </source>
</reference>
<reference evidence="3" key="2">
    <citation type="journal article" date="2024" name="Plant">
        <title>Genomic evolution and insights into agronomic trait innovations of Sesamum species.</title>
        <authorList>
            <person name="Miao H."/>
            <person name="Wang L."/>
            <person name="Qu L."/>
            <person name="Liu H."/>
            <person name="Sun Y."/>
            <person name="Le M."/>
            <person name="Wang Q."/>
            <person name="Wei S."/>
            <person name="Zheng Y."/>
            <person name="Lin W."/>
            <person name="Duan Y."/>
            <person name="Cao H."/>
            <person name="Xiong S."/>
            <person name="Wang X."/>
            <person name="Wei L."/>
            <person name="Li C."/>
            <person name="Ma Q."/>
            <person name="Ju M."/>
            <person name="Zhao R."/>
            <person name="Li G."/>
            <person name="Mu C."/>
            <person name="Tian Q."/>
            <person name="Mei H."/>
            <person name="Zhang T."/>
            <person name="Gao T."/>
            <person name="Zhang H."/>
        </authorList>
    </citation>
    <scope>NUCLEOTIDE SEQUENCE</scope>
    <source>
        <strain evidence="3">G02</strain>
    </source>
</reference>
<dbReference type="PANTHER" id="PTHR45835:SF99">
    <property type="entry name" value="CHROMO DOMAIN-CONTAINING PROTEIN-RELATED"/>
    <property type="match status" value="1"/>
</dbReference>
<dbReference type="InterPro" id="IPR001584">
    <property type="entry name" value="Integrase_cat-core"/>
</dbReference>
<dbReference type="Gene3D" id="3.30.420.10">
    <property type="entry name" value="Ribonuclease H-like superfamily/Ribonuclease H"/>
    <property type="match status" value="1"/>
</dbReference>
<dbReference type="PROSITE" id="PS50994">
    <property type="entry name" value="INTEGRASE"/>
    <property type="match status" value="1"/>
</dbReference>
<sequence>MVVVDRLTKYAHFLALTHPFSAEILARVFMDQVYKLHRLPVNIVSDRDQIFTGTFWKELFRLLSTTLSLLIAYHPQTDGQTKRALYRYLLGPLAIDPYIPTSQPEVEEYLQERSRLLKLLKLNLAEAQNRMKLYADKHRTEQIFMVGDYVYLKLQPYRQSSLQLRRNLKLAPKYYGPFQWENYFEANATWEDYYDITTKFLGFDMDLRDEDQAYWGALLQP</sequence>
<comment type="caution">
    <text evidence="3">The sequence shown here is derived from an EMBL/GenBank/DDBJ whole genome shotgun (WGS) entry which is preliminary data.</text>
</comment>
<protein>
    <submittedName>
        <fullName evidence="3">Transposon Ty3-G Gag-Pol polyprotein</fullName>
    </submittedName>
</protein>
<dbReference type="EMBL" id="JACGWJ010000017">
    <property type="protein sequence ID" value="KAL0355759.1"/>
    <property type="molecule type" value="Genomic_DNA"/>
</dbReference>
<dbReference type="InterPro" id="IPR036397">
    <property type="entry name" value="RNaseH_sf"/>
</dbReference>